<dbReference type="Proteomes" id="UP000595703">
    <property type="component" value="Chromosome"/>
</dbReference>
<accession>A0A7U3UQY5</accession>
<reference evidence="1 2" key="1">
    <citation type="journal article" date="2010" name="J. Bacteriol.">
        <title>Biochemical characterization of a novel indole prenyltransferase from Streptomyces sp. SN-593.</title>
        <authorList>
            <person name="Takahashi S."/>
            <person name="Takagi H."/>
            <person name="Toyoda A."/>
            <person name="Uramoto M."/>
            <person name="Nogawa T."/>
            <person name="Ueki M."/>
            <person name="Sakaki Y."/>
            <person name="Osada H."/>
        </authorList>
    </citation>
    <scope>NUCLEOTIDE SEQUENCE [LARGE SCALE GENOMIC DNA]</scope>
    <source>
        <strain evidence="1 2">SN-593</strain>
    </source>
</reference>
<organism evidence="1 2">
    <name type="scientific">Actinacidiphila reveromycinica</name>
    <dbReference type="NCBI Taxonomy" id="659352"/>
    <lineage>
        <taxon>Bacteria</taxon>
        <taxon>Bacillati</taxon>
        <taxon>Actinomycetota</taxon>
        <taxon>Actinomycetes</taxon>
        <taxon>Kitasatosporales</taxon>
        <taxon>Streptomycetaceae</taxon>
        <taxon>Actinacidiphila</taxon>
    </lineage>
</organism>
<dbReference type="AlphaFoldDB" id="A0A7U3UQY5"/>
<reference evidence="1 2" key="2">
    <citation type="journal article" date="2011" name="J. Antibiot.">
        <title>Furaquinocins I and J: novel polyketide isoprenoid hybrid compounds from Streptomyces reveromyceticus SN-593.</title>
        <authorList>
            <person name="Panthee S."/>
            <person name="Takahashi S."/>
            <person name="Takagi H."/>
            <person name="Nogawa T."/>
            <person name="Oowada E."/>
            <person name="Uramoto M."/>
            <person name="Osada H."/>
        </authorList>
    </citation>
    <scope>NUCLEOTIDE SEQUENCE [LARGE SCALE GENOMIC DNA]</scope>
    <source>
        <strain evidence="1 2">SN-593</strain>
    </source>
</reference>
<name>A0A7U3UQY5_9ACTN</name>
<protein>
    <submittedName>
        <fullName evidence="1">Uncharacterized protein</fullName>
    </submittedName>
</protein>
<reference evidence="1 2" key="4">
    <citation type="journal article" date="2020" name="Sci. Rep.">
        <title>beta-carboline chemical signals induce reveromycin production through a LuxR family regulator in Streptomyces sp. SN-593.</title>
        <authorList>
            <person name="Panthee S."/>
            <person name="Kito N."/>
            <person name="Hayashi T."/>
            <person name="Shimizu T."/>
            <person name="Ishikawa J."/>
            <person name="Hamamoto H."/>
            <person name="Osada H."/>
            <person name="Takahashi S."/>
        </authorList>
    </citation>
    <scope>NUCLEOTIDE SEQUENCE [LARGE SCALE GENOMIC DNA]</scope>
    <source>
        <strain evidence="1 2">SN-593</strain>
    </source>
</reference>
<dbReference type="KEGG" id="arev:RVR_2667"/>
<evidence type="ECO:0000313" key="2">
    <source>
        <dbReference type="Proteomes" id="UP000595703"/>
    </source>
</evidence>
<reference evidence="1 2" key="3">
    <citation type="journal article" date="2011" name="Nat. Chem. Biol.">
        <title>Reveromycin A biosynthesis uses RevG and RevJ for stereospecific spiroacetal formation.</title>
        <authorList>
            <person name="Takahashi S."/>
            <person name="Toyoda A."/>
            <person name="Sekiyama Y."/>
            <person name="Takagi H."/>
            <person name="Nogawa T."/>
            <person name="Uramoto M."/>
            <person name="Suzuki R."/>
            <person name="Koshino H."/>
            <person name="Kumano T."/>
            <person name="Panthee S."/>
            <person name="Dairi T."/>
            <person name="Ishikawa J."/>
            <person name="Ikeda H."/>
            <person name="Sakaki Y."/>
            <person name="Osada H."/>
        </authorList>
    </citation>
    <scope>NUCLEOTIDE SEQUENCE [LARGE SCALE GENOMIC DNA]</scope>
    <source>
        <strain evidence="1 2">SN-593</strain>
    </source>
</reference>
<dbReference type="EMBL" id="AP018365">
    <property type="protein sequence ID" value="BBA97090.1"/>
    <property type="molecule type" value="Genomic_DNA"/>
</dbReference>
<sequence length="415" mass="46015">MRAEIGPERPMDWEREQWMTMRNCKTILVVVQTLTYGQRFGDILPLFDSDTRLQLFFTVAPHAAFGEGALRFLRRLGAPVIPWEQAVAREFDLALAAGWEHIEQVRAPIVLFSHGAGQIKLQRVWHGRPGQERPPGMLSRDNLTRDGRVVPAAVALAHHGDLATLARNCPEGVPVATVVGDPVYDRLTASVPRRAAYRDALGLRGEQKLVVVSSTWGQGASFTALDELLPRLLGELPRRRYRVAVLSHPNIWAGHGWWQVQAWLAGYRRRGVALVPPEADWRAYLAAADWVLGDHGSLTSYATVTPAPILLARYPHDRVHHASPAAALARLAPALTTARPLEAQLRYAAQEYRREEYEAVASRLTSEPGRFNQRVRALVYGLLGIGCPAYPVPPEPVRSPSPLARWTADARGEAA</sequence>
<dbReference type="RefSeq" id="WP_237404658.1">
    <property type="nucleotide sequence ID" value="NZ_AP018365.1"/>
</dbReference>
<proteinExistence type="predicted"/>
<evidence type="ECO:0000313" key="1">
    <source>
        <dbReference type="EMBL" id="BBA97090.1"/>
    </source>
</evidence>
<gene>
    <name evidence="1" type="ORF">RVR_2667</name>
</gene>
<dbReference type="SUPFAM" id="SSF53756">
    <property type="entry name" value="UDP-Glycosyltransferase/glycogen phosphorylase"/>
    <property type="match status" value="1"/>
</dbReference>
<keyword evidence="2" id="KW-1185">Reference proteome</keyword>